<evidence type="ECO:0000313" key="2">
    <source>
        <dbReference type="EMBL" id="PWY88543.1"/>
    </source>
</evidence>
<proteinExistence type="predicted"/>
<comment type="caution">
    <text evidence="2">The sequence shown here is derived from an EMBL/GenBank/DDBJ whole genome shotgun (WGS) entry which is preliminary data.</text>
</comment>
<dbReference type="Proteomes" id="UP000247233">
    <property type="component" value="Unassembled WGS sequence"/>
</dbReference>
<evidence type="ECO:0000313" key="3">
    <source>
        <dbReference type="Proteomes" id="UP000247233"/>
    </source>
</evidence>
<evidence type="ECO:0000256" key="1">
    <source>
        <dbReference type="SAM" id="MobiDB-lite"/>
    </source>
</evidence>
<feature type="region of interest" description="Disordered" evidence="1">
    <location>
        <begin position="273"/>
        <end position="313"/>
    </location>
</feature>
<dbReference type="RefSeq" id="XP_025402079.1">
    <property type="nucleotide sequence ID" value="XM_025547875.1"/>
</dbReference>
<dbReference type="OrthoDB" id="5411773at2759"/>
<gene>
    <name evidence="2" type="ORF">BO70DRAFT_427308</name>
</gene>
<name>A0A317WQ43_9EURO</name>
<organism evidence="2 3">
    <name type="scientific">Aspergillus heteromorphus CBS 117.55</name>
    <dbReference type="NCBI Taxonomy" id="1448321"/>
    <lineage>
        <taxon>Eukaryota</taxon>
        <taxon>Fungi</taxon>
        <taxon>Dikarya</taxon>
        <taxon>Ascomycota</taxon>
        <taxon>Pezizomycotina</taxon>
        <taxon>Eurotiomycetes</taxon>
        <taxon>Eurotiomycetidae</taxon>
        <taxon>Eurotiales</taxon>
        <taxon>Aspergillaceae</taxon>
        <taxon>Aspergillus</taxon>
        <taxon>Aspergillus subgen. Circumdati</taxon>
    </lineage>
</organism>
<dbReference type="STRING" id="1448321.A0A317WQ43"/>
<dbReference type="VEuPathDB" id="FungiDB:BO70DRAFT_427308"/>
<reference evidence="2 3" key="1">
    <citation type="submission" date="2016-12" db="EMBL/GenBank/DDBJ databases">
        <title>The genomes of Aspergillus section Nigri reveals drivers in fungal speciation.</title>
        <authorList>
            <consortium name="DOE Joint Genome Institute"/>
            <person name="Vesth T.C."/>
            <person name="Nybo J."/>
            <person name="Theobald S."/>
            <person name="Brandl J."/>
            <person name="Frisvad J.C."/>
            <person name="Nielsen K.F."/>
            <person name="Lyhne E.K."/>
            <person name="Kogle M.E."/>
            <person name="Kuo A."/>
            <person name="Riley R."/>
            <person name="Clum A."/>
            <person name="Nolan M."/>
            <person name="Lipzen A."/>
            <person name="Salamov A."/>
            <person name="Henrissat B."/>
            <person name="Wiebenga A."/>
            <person name="De Vries R.P."/>
            <person name="Grigoriev I.V."/>
            <person name="Mortensen U.H."/>
            <person name="Andersen M.R."/>
            <person name="Baker S.E."/>
        </authorList>
    </citation>
    <scope>NUCLEOTIDE SEQUENCE [LARGE SCALE GENOMIC DNA]</scope>
    <source>
        <strain evidence="2 3">CBS 117.55</strain>
    </source>
</reference>
<accession>A0A317WQ43</accession>
<dbReference type="AlphaFoldDB" id="A0A317WQ43"/>
<sequence>MTVPTSQEALRPLYRPARPVPFELAQHASIFLEEKLYTQGLNFLLNILTSGTVASTPALVPPVQHLAVAATFLVHPATTTRAKTAEEEEAPHAALRLLRLTNTLVGPIASKLGPAFSFSHLEISRHGGRRRADDTPVRGDLSADDARPLNLDLGQSQSLWSRAGDFWHAVGWAFNCSVLHHERWARWQVWLEFMCDVLESDWNERTRHRHRDKTKEQDPSLQILKDSLIFQYIDEASAVYGRNRRIVRSIFADGGSTSSNEFREVFSHELKHAAKTDSANGKKRSAQRPQSPRPRPRHQHARRPYGGSAPSTGIIVPINEIPTKHIPYMHGDVGFFGGMRSLALRQRLLHLLSTVSEFLPEDFTPLEDLYHLFAENIRHLPLPIFQAFISPTVLPSFSPAAQTTLCEFLLYRMRETAAPTSDEEYLNQGKLVQCFLPYSANTSSTSDNAKISIILESLLILLADSSMLTSDPALDRAVRDGIDARARKSQRESRRDDGSQFADHIEYTWLAESAERLLFLVDEFLPHVEGTAMVE</sequence>
<protein>
    <submittedName>
        <fullName evidence="2">Uncharacterized protein</fullName>
    </submittedName>
</protein>
<feature type="compositionally biased region" description="Basic residues" evidence="1">
    <location>
        <begin position="294"/>
        <end position="303"/>
    </location>
</feature>
<dbReference type="GeneID" id="37070112"/>
<keyword evidence="3" id="KW-1185">Reference proteome</keyword>
<dbReference type="EMBL" id="MSFL01000005">
    <property type="protein sequence ID" value="PWY88543.1"/>
    <property type="molecule type" value="Genomic_DNA"/>
</dbReference>